<comment type="catalytic activity">
    <reaction evidence="1">
        <text>Hydrolyzes single-stranded DNA or mismatched double-stranded DNA and polynucleotides, releasing free uracil.</text>
        <dbReference type="EC" id="3.2.2.27"/>
    </reaction>
</comment>
<evidence type="ECO:0000256" key="3">
    <source>
        <dbReference type="ARBA" id="ARBA00012030"/>
    </source>
</evidence>
<dbReference type="InterPro" id="IPR005122">
    <property type="entry name" value="Uracil-DNA_glycosylase-like"/>
</dbReference>
<proteinExistence type="inferred from homology"/>
<evidence type="ECO:0000256" key="6">
    <source>
        <dbReference type="ARBA" id="ARBA00022723"/>
    </source>
</evidence>
<feature type="region of interest" description="Disordered" evidence="12">
    <location>
        <begin position="39"/>
        <end position="100"/>
    </location>
</feature>
<evidence type="ECO:0000256" key="12">
    <source>
        <dbReference type="SAM" id="MobiDB-lite"/>
    </source>
</evidence>
<keyword evidence="11" id="KW-0234">DNA repair</keyword>
<evidence type="ECO:0000259" key="13">
    <source>
        <dbReference type="SMART" id="SM00986"/>
    </source>
</evidence>
<dbReference type="SUPFAM" id="SSF52141">
    <property type="entry name" value="Uracil-DNA glycosylase-like"/>
    <property type="match status" value="1"/>
</dbReference>
<accession>A0A832EKI5</accession>
<dbReference type="GO" id="GO:0004844">
    <property type="term" value="F:uracil DNA N-glycosylase activity"/>
    <property type="evidence" value="ECO:0007669"/>
    <property type="project" value="UniProtKB-EC"/>
</dbReference>
<evidence type="ECO:0000256" key="4">
    <source>
        <dbReference type="ARBA" id="ARBA00019403"/>
    </source>
</evidence>
<sequence length="287" mass="31694">MTHNGSENAAWRELVENLYAILSQLRLWGLRDIHRPALPETADAEPPSLSSEAASAPHLSPDTSSLPSEAEAQHQRPHECRFSHHTPSPASEAAESLGRQATASPAHLLEIIRGDLGDCRRCPLHRNRTHIVFGEGNPSARLVFVGEGPGAEEDRLGRPFVGQAGQLLNKMIRAIGLHRDDVYIANVVKCRPPGNRVPEPDEIRACSPFLIRQLEAIRPRVICTLGACASQTLLQTTLPIGELRRKIHLWRGIPLIATYHPAYLLRNSAKKAETWKDLLDVMAVLHS</sequence>
<comment type="caution">
    <text evidence="14">The sequence shown here is derived from an EMBL/GenBank/DDBJ whole genome shotgun (WGS) entry which is preliminary data.</text>
</comment>
<keyword evidence="8" id="KW-0378">Hydrolase</keyword>
<feature type="domain" description="Uracil-DNA glycosylase-like" evidence="13">
    <location>
        <begin position="133"/>
        <end position="279"/>
    </location>
</feature>
<dbReference type="InterPro" id="IPR036895">
    <property type="entry name" value="Uracil-DNA_glycosylase-like_sf"/>
</dbReference>
<dbReference type="Gene3D" id="3.40.470.10">
    <property type="entry name" value="Uracil-DNA glycosylase-like domain"/>
    <property type="match status" value="1"/>
</dbReference>
<feature type="compositionally biased region" description="Basic and acidic residues" evidence="12">
    <location>
        <begin position="71"/>
        <end position="82"/>
    </location>
</feature>
<keyword evidence="7" id="KW-0227">DNA damage</keyword>
<evidence type="ECO:0000256" key="2">
    <source>
        <dbReference type="ARBA" id="ARBA00006521"/>
    </source>
</evidence>
<name>A0A832EKI5_9BACT</name>
<dbReference type="GO" id="GO:0006281">
    <property type="term" value="P:DNA repair"/>
    <property type="evidence" value="ECO:0007669"/>
    <property type="project" value="UniProtKB-KW"/>
</dbReference>
<dbReference type="EC" id="3.2.2.27" evidence="3"/>
<dbReference type="CDD" id="cd10030">
    <property type="entry name" value="UDG-F4_TTUDGA_SPO1dp_like"/>
    <property type="match status" value="1"/>
</dbReference>
<dbReference type="SMART" id="SM00987">
    <property type="entry name" value="UreE_C"/>
    <property type="match status" value="1"/>
</dbReference>
<dbReference type="EMBL" id="DSTK01000037">
    <property type="protein sequence ID" value="HFK98153.1"/>
    <property type="molecule type" value="Genomic_DNA"/>
</dbReference>
<dbReference type="NCBIfam" id="TIGR00758">
    <property type="entry name" value="UDG_fam4"/>
    <property type="match status" value="1"/>
</dbReference>
<dbReference type="AlphaFoldDB" id="A0A832EKI5"/>
<dbReference type="InterPro" id="IPR051536">
    <property type="entry name" value="UDG_Type-4/5"/>
</dbReference>
<dbReference type="Pfam" id="PF03167">
    <property type="entry name" value="UDG"/>
    <property type="match status" value="1"/>
</dbReference>
<dbReference type="PANTHER" id="PTHR33693:SF1">
    <property type="entry name" value="TYPE-4 URACIL-DNA GLYCOSYLASE"/>
    <property type="match status" value="1"/>
</dbReference>
<evidence type="ECO:0000256" key="10">
    <source>
        <dbReference type="ARBA" id="ARBA00023014"/>
    </source>
</evidence>
<evidence type="ECO:0000256" key="9">
    <source>
        <dbReference type="ARBA" id="ARBA00023004"/>
    </source>
</evidence>
<dbReference type="SMART" id="SM00986">
    <property type="entry name" value="UDG"/>
    <property type="match status" value="1"/>
</dbReference>
<dbReference type="InterPro" id="IPR005273">
    <property type="entry name" value="Ura-DNA_glyco_family4"/>
</dbReference>
<evidence type="ECO:0000256" key="5">
    <source>
        <dbReference type="ARBA" id="ARBA00022485"/>
    </source>
</evidence>
<dbReference type="PANTHER" id="PTHR33693">
    <property type="entry name" value="TYPE-5 URACIL-DNA GLYCOSYLASE"/>
    <property type="match status" value="1"/>
</dbReference>
<evidence type="ECO:0000256" key="1">
    <source>
        <dbReference type="ARBA" id="ARBA00001400"/>
    </source>
</evidence>
<evidence type="ECO:0000256" key="8">
    <source>
        <dbReference type="ARBA" id="ARBA00022801"/>
    </source>
</evidence>
<evidence type="ECO:0000313" key="14">
    <source>
        <dbReference type="EMBL" id="HFK98153.1"/>
    </source>
</evidence>
<keyword evidence="10" id="KW-0411">Iron-sulfur</keyword>
<comment type="similarity">
    <text evidence="2">Belongs to the uracil-DNA glycosylase (UDG) superfamily. Type 4 (UDGa) family.</text>
</comment>
<gene>
    <name evidence="14" type="ORF">ENS06_12645</name>
</gene>
<dbReference type="GO" id="GO:0046872">
    <property type="term" value="F:metal ion binding"/>
    <property type="evidence" value="ECO:0007669"/>
    <property type="project" value="UniProtKB-KW"/>
</dbReference>
<dbReference type="GO" id="GO:0051539">
    <property type="term" value="F:4 iron, 4 sulfur cluster binding"/>
    <property type="evidence" value="ECO:0007669"/>
    <property type="project" value="UniProtKB-KW"/>
</dbReference>
<reference evidence="14" key="1">
    <citation type="journal article" date="2020" name="mSystems">
        <title>Genome- and Community-Level Interaction Insights into Carbon Utilization and Element Cycling Functions of Hydrothermarchaeota in Hydrothermal Sediment.</title>
        <authorList>
            <person name="Zhou Z."/>
            <person name="Liu Y."/>
            <person name="Xu W."/>
            <person name="Pan J."/>
            <person name="Luo Z.H."/>
            <person name="Li M."/>
        </authorList>
    </citation>
    <scope>NUCLEOTIDE SEQUENCE [LARGE SCALE GENOMIC DNA]</scope>
    <source>
        <strain evidence="14">SpSt-456</strain>
    </source>
</reference>
<evidence type="ECO:0000256" key="7">
    <source>
        <dbReference type="ARBA" id="ARBA00022763"/>
    </source>
</evidence>
<protein>
    <recommendedName>
        <fullName evidence="4">Type-4 uracil-DNA glycosylase</fullName>
        <ecNumber evidence="3">3.2.2.27</ecNumber>
    </recommendedName>
</protein>
<feature type="compositionally biased region" description="Low complexity" evidence="12">
    <location>
        <begin position="44"/>
        <end position="61"/>
    </location>
</feature>
<evidence type="ECO:0000256" key="11">
    <source>
        <dbReference type="ARBA" id="ARBA00023204"/>
    </source>
</evidence>
<keyword evidence="5" id="KW-0004">4Fe-4S</keyword>
<keyword evidence="6" id="KW-0479">Metal-binding</keyword>
<organism evidence="14">
    <name type="scientific">Desulfacinum infernum</name>
    <dbReference type="NCBI Taxonomy" id="35837"/>
    <lineage>
        <taxon>Bacteria</taxon>
        <taxon>Pseudomonadati</taxon>
        <taxon>Thermodesulfobacteriota</taxon>
        <taxon>Syntrophobacteria</taxon>
        <taxon>Syntrophobacterales</taxon>
        <taxon>Syntrophobacteraceae</taxon>
        <taxon>Desulfacinum</taxon>
    </lineage>
</organism>
<keyword evidence="9" id="KW-0408">Iron</keyword>